<dbReference type="Proteomes" id="UP000031631">
    <property type="component" value="Chromosome"/>
</dbReference>
<feature type="transmembrane region" description="Helical" evidence="6">
    <location>
        <begin position="480"/>
        <end position="496"/>
    </location>
</feature>
<dbReference type="SUPFAM" id="SSF56281">
    <property type="entry name" value="Metallo-hydrolase/oxidoreductase"/>
    <property type="match status" value="1"/>
</dbReference>
<dbReference type="InterPro" id="IPR004797">
    <property type="entry name" value="Competence_ComEC/Rec2"/>
</dbReference>
<sequence>MLLAATGFTLGVVLFQQLPWLPDSRWLLLFLPFLWMGLHRPAAILGLAAIAGFSWSFAHAMWHQPDEIAVGMQGDTMFAEGTVLGLPEASARRTRFFFLANRLEQGGRQVYGSWKLRLNWYRDIPELLPGQRWRLPLRLKEAHGYRNAGGFDYPGWLYARGVRYTGYVKTPGARKIAEAGVSVHAWRYGLAEFIDHAGVSREAAGILKALVVGERSGLSRESKRLFSLTGTSHLIAISGLHIGLVAGLVYLFSRWLWSRFPRLCCRWPATVAAVFPSLLSALGYAALAGFSIPTQRALIMLALVYLAILSRRQVSGPHLLGVTLIMVLLLDPLAVNLAGFWLSFSAVAAIFWIVKTHHRFPWLSLQFGIALILMPVLVGLELPVSLVGPVVNMAAIPLFAMLVVPGALAGVLLGMMVPQGGQWVLQLIGRVLDRFMAALQWVVSGTPHVPLASMDIKVLYVLVASSVMLSVLLWRKSPTARVWCLLPGMAVLIMLLQRSPVPAPGSFRFTLLDVGQGLSAVIRTARHVLVFDTGPAFPSGFNTGDAVLLPWLRHQGIGRIDLLMLSHSDTDHVGGAASLLRSIPVSEVITGEPLSLKGVHPARCRAGRLWWWEGVRFEVLYPPAIPGLEGNNASCVLKISSRGQGVLLTGDIEKNAEHWLVEHAKNRLHSDLVVAAHHGSSSSSTQAFVDAVGARQVLYSAGKNNRWGFPRPEVVARWRNSGAREANTAKQGSLESLLGARKGKSVLALPTQRRSYWER</sequence>
<dbReference type="InterPro" id="IPR001279">
    <property type="entry name" value="Metallo-B-lactamas"/>
</dbReference>
<dbReference type="EMBL" id="AP012273">
    <property type="protein sequence ID" value="BAO44491.1"/>
    <property type="molecule type" value="Genomic_DNA"/>
</dbReference>
<dbReference type="InterPro" id="IPR035681">
    <property type="entry name" value="ComA-like_MBL"/>
</dbReference>
<keyword evidence="2" id="KW-1003">Cell membrane</keyword>
<reference evidence="8 9" key="1">
    <citation type="journal article" date="2014" name="PLoS ONE">
        <title>Physiological and genomic features of a novel sulfur-oxidizing gammaproteobacterium belonging to a previously uncultivated symbiotic lineage isolated from a hydrothermal vent.</title>
        <authorList>
            <person name="Nunoura T."/>
            <person name="Takaki Y."/>
            <person name="Kazama H."/>
            <person name="Kakuta J."/>
            <person name="Shimamura S."/>
            <person name="Makita H."/>
            <person name="Hirai M."/>
            <person name="Miyazaki M."/>
            <person name="Takai K."/>
        </authorList>
    </citation>
    <scope>NUCLEOTIDE SEQUENCE [LARGE SCALE GENOMIC DNA]</scope>
    <source>
        <strain evidence="8 9">Hiromi1</strain>
    </source>
</reference>
<dbReference type="GO" id="GO:0030420">
    <property type="term" value="P:establishment of competence for transformation"/>
    <property type="evidence" value="ECO:0007669"/>
    <property type="project" value="InterPro"/>
</dbReference>
<keyword evidence="3 6" id="KW-0812">Transmembrane</keyword>
<dbReference type="InterPro" id="IPR004477">
    <property type="entry name" value="ComEC_N"/>
</dbReference>
<feature type="domain" description="Metallo-beta-lactamase" evidence="7">
    <location>
        <begin position="516"/>
        <end position="677"/>
    </location>
</feature>
<dbReference type="Pfam" id="PF03772">
    <property type="entry name" value="Competence"/>
    <property type="match status" value="1"/>
</dbReference>
<evidence type="ECO:0000256" key="2">
    <source>
        <dbReference type="ARBA" id="ARBA00022475"/>
    </source>
</evidence>
<dbReference type="InterPro" id="IPR052159">
    <property type="entry name" value="Competence_DNA_uptake"/>
</dbReference>
<dbReference type="Pfam" id="PF13567">
    <property type="entry name" value="DUF4131"/>
    <property type="match status" value="1"/>
</dbReference>
<dbReference type="OrthoDB" id="9761531at2"/>
<dbReference type="GO" id="GO:0005886">
    <property type="term" value="C:plasma membrane"/>
    <property type="evidence" value="ECO:0007669"/>
    <property type="project" value="UniProtKB-SubCell"/>
</dbReference>
<feature type="transmembrane region" description="Helical" evidence="6">
    <location>
        <begin position="390"/>
        <end position="413"/>
    </location>
</feature>
<feature type="transmembrane region" description="Helical" evidence="6">
    <location>
        <begin position="39"/>
        <end position="58"/>
    </location>
</feature>
<keyword evidence="4 6" id="KW-1133">Transmembrane helix</keyword>
<dbReference type="AlphaFoldDB" id="A0A7U6GIV7"/>
<dbReference type="SMART" id="SM00849">
    <property type="entry name" value="Lactamase_B"/>
    <property type="match status" value="1"/>
</dbReference>
<dbReference type="PANTHER" id="PTHR30619">
    <property type="entry name" value="DNA INTERNALIZATION/COMPETENCE PROTEIN COMEC/REC2"/>
    <property type="match status" value="1"/>
</dbReference>
<dbReference type="RefSeq" id="WP_052470001.1">
    <property type="nucleotide sequence ID" value="NZ_AP012273.1"/>
</dbReference>
<dbReference type="InterPro" id="IPR025405">
    <property type="entry name" value="DUF4131"/>
</dbReference>
<gene>
    <name evidence="8" type="ORF">TBH_C1574</name>
</gene>
<keyword evidence="5 6" id="KW-0472">Membrane</keyword>
<dbReference type="Gene3D" id="3.60.15.10">
    <property type="entry name" value="Ribonuclease Z/Hydroxyacylglutathione hydrolase-like"/>
    <property type="match status" value="1"/>
</dbReference>
<dbReference type="Pfam" id="PF00753">
    <property type="entry name" value="Lactamase_B"/>
    <property type="match status" value="1"/>
</dbReference>
<comment type="subcellular location">
    <subcellularLocation>
        <location evidence="1">Cell membrane</location>
        <topology evidence="1">Multi-pass membrane protein</topology>
    </subcellularLocation>
</comment>
<evidence type="ECO:0000256" key="6">
    <source>
        <dbReference type="SAM" id="Phobius"/>
    </source>
</evidence>
<proteinExistence type="predicted"/>
<feature type="transmembrane region" description="Helical" evidence="6">
    <location>
        <begin position="334"/>
        <end position="353"/>
    </location>
</feature>
<evidence type="ECO:0000256" key="1">
    <source>
        <dbReference type="ARBA" id="ARBA00004651"/>
    </source>
</evidence>
<evidence type="ECO:0000313" key="9">
    <source>
        <dbReference type="Proteomes" id="UP000031631"/>
    </source>
</evidence>
<name>A0A7U6GIV7_9GAMM</name>
<organism evidence="8 9">
    <name type="scientific">Thiolapillus brandeum</name>
    <dbReference type="NCBI Taxonomy" id="1076588"/>
    <lineage>
        <taxon>Bacteria</taxon>
        <taxon>Pseudomonadati</taxon>
        <taxon>Pseudomonadota</taxon>
        <taxon>Gammaproteobacteria</taxon>
        <taxon>Chromatiales</taxon>
        <taxon>Sedimenticolaceae</taxon>
        <taxon>Thiolapillus</taxon>
    </lineage>
</organism>
<feature type="transmembrane region" description="Helical" evidence="6">
    <location>
        <begin position="458"/>
        <end position="474"/>
    </location>
</feature>
<evidence type="ECO:0000313" key="8">
    <source>
        <dbReference type="EMBL" id="BAO44491.1"/>
    </source>
</evidence>
<protein>
    <submittedName>
        <fullName evidence="8">Competence protein ComEC</fullName>
    </submittedName>
</protein>
<evidence type="ECO:0000256" key="4">
    <source>
        <dbReference type="ARBA" id="ARBA00022989"/>
    </source>
</evidence>
<dbReference type="NCBIfam" id="TIGR00361">
    <property type="entry name" value="ComEC_Rec2"/>
    <property type="match status" value="1"/>
</dbReference>
<dbReference type="KEGG" id="tbn:TBH_C1574"/>
<dbReference type="CDD" id="cd07731">
    <property type="entry name" value="ComA-like_MBL-fold"/>
    <property type="match status" value="1"/>
</dbReference>
<dbReference type="NCBIfam" id="TIGR00360">
    <property type="entry name" value="ComEC_N-term"/>
    <property type="match status" value="1"/>
</dbReference>
<feature type="transmembrane region" description="Helical" evidence="6">
    <location>
        <begin position="225"/>
        <end position="251"/>
    </location>
</feature>
<keyword evidence="9" id="KW-1185">Reference proteome</keyword>
<accession>A0A7U6GIV7</accession>
<evidence type="ECO:0000256" key="3">
    <source>
        <dbReference type="ARBA" id="ARBA00022692"/>
    </source>
</evidence>
<dbReference type="PANTHER" id="PTHR30619:SF1">
    <property type="entry name" value="RECOMBINATION PROTEIN 2"/>
    <property type="match status" value="1"/>
</dbReference>
<dbReference type="InterPro" id="IPR036866">
    <property type="entry name" value="RibonucZ/Hydroxyglut_hydro"/>
</dbReference>
<feature type="transmembrane region" description="Helical" evidence="6">
    <location>
        <begin position="271"/>
        <end position="290"/>
    </location>
</feature>
<evidence type="ECO:0000256" key="5">
    <source>
        <dbReference type="ARBA" id="ARBA00023136"/>
    </source>
</evidence>
<evidence type="ECO:0000259" key="7">
    <source>
        <dbReference type="SMART" id="SM00849"/>
    </source>
</evidence>